<sequence>MLQILIGRLAEGDSFEATFPGGHLRVERFRPEVGQSKVAEAIDADGPPADQPDPPVPSTGGPDAGRPDRLIDIDPDMAMLKAFIELETVARSKYYDLGIASKDKKSNFGRRPFSVAYLIPHLDAPVREAVLYLRGVRNGVVHGTESGYSETEASAYVRQAKAITHILRHNRGAILW</sequence>
<evidence type="ECO:0000313" key="3">
    <source>
        <dbReference type="Proteomes" id="UP000225108"/>
    </source>
</evidence>
<protein>
    <submittedName>
        <fullName evidence="2">Uncharacterized protein</fullName>
    </submittedName>
</protein>
<organism evidence="2 3">
    <name type="scientific">Williamsia marianensis</name>
    <dbReference type="NCBI Taxonomy" id="85044"/>
    <lineage>
        <taxon>Bacteria</taxon>
        <taxon>Bacillati</taxon>
        <taxon>Actinomycetota</taxon>
        <taxon>Actinomycetes</taxon>
        <taxon>Mycobacteriales</taxon>
        <taxon>Nocardiaceae</taxon>
        <taxon>Williamsia</taxon>
    </lineage>
</organism>
<proteinExistence type="predicted"/>
<dbReference type="EMBL" id="PEBD01000010">
    <property type="protein sequence ID" value="PHV65221.1"/>
    <property type="molecule type" value="Genomic_DNA"/>
</dbReference>
<comment type="caution">
    <text evidence="2">The sequence shown here is derived from an EMBL/GenBank/DDBJ whole genome shotgun (WGS) entry which is preliminary data.</text>
</comment>
<dbReference type="AlphaFoldDB" id="A0A2G3PHD1"/>
<name>A0A2G3PHD1_WILMA</name>
<accession>A0A2G3PHD1</accession>
<reference evidence="2 3" key="1">
    <citation type="submission" date="2017-10" db="EMBL/GenBank/DDBJ databases">
        <title>The draft genome sequence of Williamsia sp. BULT 1.1 isolated from the semi-arid grassland soils from South Africa.</title>
        <authorList>
            <person name="Kabwe M.H."/>
            <person name="Govender N."/>
            <person name="Mutseka Lunga P."/>
            <person name="Vikram S."/>
            <person name="Makhalanyane T.P."/>
        </authorList>
    </citation>
    <scope>NUCLEOTIDE SEQUENCE [LARGE SCALE GENOMIC DNA]</scope>
    <source>
        <strain evidence="2 3">BULT 1.1</strain>
    </source>
</reference>
<feature type="region of interest" description="Disordered" evidence="1">
    <location>
        <begin position="41"/>
        <end position="67"/>
    </location>
</feature>
<evidence type="ECO:0000313" key="2">
    <source>
        <dbReference type="EMBL" id="PHV65221.1"/>
    </source>
</evidence>
<dbReference type="Proteomes" id="UP000225108">
    <property type="component" value="Unassembled WGS sequence"/>
</dbReference>
<gene>
    <name evidence="2" type="ORF">CSW57_15535</name>
</gene>
<evidence type="ECO:0000256" key="1">
    <source>
        <dbReference type="SAM" id="MobiDB-lite"/>
    </source>
</evidence>